<evidence type="ECO:0000313" key="1">
    <source>
        <dbReference type="EMBL" id="KAF6810831.1"/>
    </source>
</evidence>
<proteinExistence type="predicted"/>
<gene>
    <name evidence="1" type="ORF">CMUS01_13386</name>
</gene>
<keyword evidence="2" id="KW-1185">Reference proteome</keyword>
<protein>
    <submittedName>
        <fullName evidence="1">Uncharacterized protein</fullName>
    </submittedName>
</protein>
<reference evidence="1" key="1">
    <citation type="journal article" date="2020" name="Phytopathology">
        <title>Genome Sequence Resources of Colletotrichum truncatum, C. plurivorum, C. musicola, and C. sojae: Four Species Pathogenic to Soybean (Glycine max).</title>
        <authorList>
            <person name="Rogerio F."/>
            <person name="Boufleur T.R."/>
            <person name="Ciampi-Guillardi M."/>
            <person name="Sukno S.A."/>
            <person name="Thon M.R."/>
            <person name="Massola Junior N.S."/>
            <person name="Baroncelli R."/>
        </authorList>
    </citation>
    <scope>NUCLEOTIDE SEQUENCE</scope>
    <source>
        <strain evidence="1">LFN0074</strain>
    </source>
</reference>
<accession>A0A8H6JDZ6</accession>
<sequence>MDGLTRKAQIPGHFAAVLAFLPLIDPWHRDERYTTESAKVDGSGLFISTTPHVMLLRLFEHDEEDIVRLGRSVVHDSTDEPRDITPLRHAPQ</sequence>
<evidence type="ECO:0000313" key="2">
    <source>
        <dbReference type="Proteomes" id="UP000639643"/>
    </source>
</evidence>
<dbReference type="Proteomes" id="UP000639643">
    <property type="component" value="Unassembled WGS sequence"/>
</dbReference>
<comment type="caution">
    <text evidence="1">The sequence shown here is derived from an EMBL/GenBank/DDBJ whole genome shotgun (WGS) entry which is preliminary data.</text>
</comment>
<organism evidence="1 2">
    <name type="scientific">Colletotrichum musicola</name>
    <dbReference type="NCBI Taxonomy" id="2175873"/>
    <lineage>
        <taxon>Eukaryota</taxon>
        <taxon>Fungi</taxon>
        <taxon>Dikarya</taxon>
        <taxon>Ascomycota</taxon>
        <taxon>Pezizomycotina</taxon>
        <taxon>Sordariomycetes</taxon>
        <taxon>Hypocreomycetidae</taxon>
        <taxon>Glomerellales</taxon>
        <taxon>Glomerellaceae</taxon>
        <taxon>Colletotrichum</taxon>
        <taxon>Colletotrichum orchidearum species complex</taxon>
    </lineage>
</organism>
<dbReference type="AlphaFoldDB" id="A0A8H6JDZ6"/>
<name>A0A8H6JDZ6_9PEZI</name>
<dbReference type="EMBL" id="WIGM01000836">
    <property type="protein sequence ID" value="KAF6810831.1"/>
    <property type="molecule type" value="Genomic_DNA"/>
</dbReference>